<evidence type="ECO:0000313" key="1">
    <source>
        <dbReference type="EMBL" id="NYH79849.1"/>
    </source>
</evidence>
<accession>A0A852Z262</accession>
<proteinExistence type="predicted"/>
<dbReference type="Proteomes" id="UP000548304">
    <property type="component" value="Unassembled WGS sequence"/>
</dbReference>
<keyword evidence="2" id="KW-1185">Reference proteome</keyword>
<dbReference type="EMBL" id="JACBYW010000005">
    <property type="protein sequence ID" value="NYH79849.1"/>
    <property type="molecule type" value="Genomic_DNA"/>
</dbReference>
<protein>
    <submittedName>
        <fullName evidence="1">Uncharacterized protein</fullName>
    </submittedName>
</protein>
<dbReference type="RefSeq" id="WP_179536204.1">
    <property type="nucleotide sequence ID" value="NZ_JACBYW010000005.1"/>
</dbReference>
<sequence length="203" mass="22951">MPSHLNVSVVLPEDSTWNEVETKFLIDGRDVIDPEFDTGPCLDPDMLLGSDSPLLPAKQPREVMLAEAECAWGCCGAVYVRVRRDGDQVVRDRWHNPDDDDFSLAEVRFDSEQYEAELARAHAERSWEWPGRTVARLLRTRLRAEPTALGQWNSSLGRTGSSIRTPNRVEMMFTSPSRDVVRDHLRTHGDFPRNTPSSACGFP</sequence>
<comment type="caution">
    <text evidence="1">The sequence shown here is derived from an EMBL/GenBank/DDBJ whole genome shotgun (WGS) entry which is preliminary data.</text>
</comment>
<reference evidence="1 2" key="1">
    <citation type="submission" date="2020-07" db="EMBL/GenBank/DDBJ databases">
        <title>Genomic Encyclopedia of Type Strains, Phase III (KMG-III): the genomes of soil and plant-associated and newly described type strains.</title>
        <authorList>
            <person name="Whitman W."/>
        </authorList>
    </citation>
    <scope>NUCLEOTIDE SEQUENCE [LARGE SCALE GENOMIC DNA]</scope>
    <source>
        <strain evidence="1 2">CECT 8576</strain>
    </source>
</reference>
<gene>
    <name evidence="1" type="ORF">FHR84_003187</name>
</gene>
<name>A0A852Z262_9ACTN</name>
<organism evidence="1 2">
    <name type="scientific">Actinopolyspora biskrensis</name>
    <dbReference type="NCBI Taxonomy" id="1470178"/>
    <lineage>
        <taxon>Bacteria</taxon>
        <taxon>Bacillati</taxon>
        <taxon>Actinomycetota</taxon>
        <taxon>Actinomycetes</taxon>
        <taxon>Actinopolysporales</taxon>
        <taxon>Actinopolysporaceae</taxon>
        <taxon>Actinopolyspora</taxon>
    </lineage>
</organism>
<evidence type="ECO:0000313" key="2">
    <source>
        <dbReference type="Proteomes" id="UP000548304"/>
    </source>
</evidence>
<dbReference type="AlphaFoldDB" id="A0A852Z262"/>